<evidence type="ECO:0000256" key="2">
    <source>
        <dbReference type="ARBA" id="ARBA00023315"/>
    </source>
</evidence>
<evidence type="ECO:0000256" key="1">
    <source>
        <dbReference type="ARBA" id="ARBA00022679"/>
    </source>
</evidence>
<dbReference type="InterPro" id="IPR000182">
    <property type="entry name" value="GNAT_dom"/>
</dbReference>
<dbReference type="InterPro" id="IPR016181">
    <property type="entry name" value="Acyl_CoA_acyltransferase"/>
</dbReference>
<dbReference type="PANTHER" id="PTHR43800:SF1">
    <property type="entry name" value="PEPTIDYL-LYSINE N-ACETYLTRANSFERASE YJAB"/>
    <property type="match status" value="1"/>
</dbReference>
<dbReference type="EMBL" id="QXUL01000038">
    <property type="protein sequence ID" value="RIN10499.1"/>
    <property type="molecule type" value="Genomic_DNA"/>
</dbReference>
<sequence length="155" mass="17736">MIIQTTNFKDIAIIHDVMIQAFSEYKNEVSPSSALQETHQMITDSFKSGEQALIAYENNQPIGMVRFKLNKSILYFYRLSVIPQKQGKGVAKNMLEYLETYGKKQGANEIQCKVRATVSKNISLYESMGYEVFSKTTIDKPNNQKLKIVSMKKHI</sequence>
<proteinExistence type="predicted"/>
<keyword evidence="5" id="KW-1185">Reference proteome</keyword>
<organism evidence="4 5">
    <name type="scientific">Staphylococcus xylosus</name>
    <dbReference type="NCBI Taxonomy" id="1288"/>
    <lineage>
        <taxon>Bacteria</taxon>
        <taxon>Bacillati</taxon>
        <taxon>Bacillota</taxon>
        <taxon>Bacilli</taxon>
        <taxon>Bacillales</taxon>
        <taxon>Staphylococcaceae</taxon>
        <taxon>Staphylococcus</taxon>
    </lineage>
</organism>
<keyword evidence="1 4" id="KW-0808">Transferase</keyword>
<feature type="domain" description="N-acetyltransferase" evidence="3">
    <location>
        <begin position="1"/>
        <end position="155"/>
    </location>
</feature>
<evidence type="ECO:0000313" key="4">
    <source>
        <dbReference type="EMBL" id="RIN10499.1"/>
    </source>
</evidence>
<dbReference type="Gene3D" id="3.40.630.30">
    <property type="match status" value="1"/>
</dbReference>
<dbReference type="PANTHER" id="PTHR43800">
    <property type="entry name" value="PEPTIDYL-LYSINE N-ACETYLTRANSFERASE YJAB"/>
    <property type="match status" value="1"/>
</dbReference>
<dbReference type="CDD" id="cd04301">
    <property type="entry name" value="NAT_SF"/>
    <property type="match status" value="1"/>
</dbReference>
<comment type="caution">
    <text evidence="4">The sequence shown here is derived from an EMBL/GenBank/DDBJ whole genome shotgun (WGS) entry which is preliminary data.</text>
</comment>
<protein>
    <submittedName>
        <fullName evidence="4">GNAT family N-acetyltransferase</fullName>
    </submittedName>
</protein>
<keyword evidence="2" id="KW-0012">Acyltransferase</keyword>
<evidence type="ECO:0000313" key="5">
    <source>
        <dbReference type="Proteomes" id="UP000285567"/>
    </source>
</evidence>
<dbReference type="RefSeq" id="WP_069792585.1">
    <property type="nucleotide sequence ID" value="NZ_QXUD01000124.1"/>
</dbReference>
<dbReference type="PROSITE" id="PS51186">
    <property type="entry name" value="GNAT"/>
    <property type="match status" value="1"/>
</dbReference>
<dbReference type="OrthoDB" id="2594246at2"/>
<evidence type="ECO:0000259" key="3">
    <source>
        <dbReference type="PROSITE" id="PS51186"/>
    </source>
</evidence>
<accession>A0A418IMY4</accession>
<dbReference type="Pfam" id="PF00583">
    <property type="entry name" value="Acetyltransf_1"/>
    <property type="match status" value="1"/>
</dbReference>
<dbReference type="AlphaFoldDB" id="A0A418IMY4"/>
<dbReference type="Proteomes" id="UP000285567">
    <property type="component" value="Unassembled WGS sequence"/>
</dbReference>
<dbReference type="GO" id="GO:0016747">
    <property type="term" value="F:acyltransferase activity, transferring groups other than amino-acyl groups"/>
    <property type="evidence" value="ECO:0007669"/>
    <property type="project" value="InterPro"/>
</dbReference>
<name>A0A418IMY4_STAXY</name>
<reference evidence="4 5" key="1">
    <citation type="journal article" date="2016" name="Front. Microbiol.">
        <title>Comprehensive Phylogenetic Analysis of Bovine Non-aureus Staphylococci Species Based on Whole-Genome Sequencing.</title>
        <authorList>
            <person name="Naushad S."/>
            <person name="Barkema H.W."/>
            <person name="Luby C."/>
            <person name="Condas L.A."/>
            <person name="Nobrega D.B."/>
            <person name="Carson D.A."/>
            <person name="De Buck J."/>
        </authorList>
    </citation>
    <scope>NUCLEOTIDE SEQUENCE [LARGE SCALE GENOMIC DNA]</scope>
    <source>
        <strain evidence="4 5">SNUC 102</strain>
    </source>
</reference>
<dbReference type="SUPFAM" id="SSF55729">
    <property type="entry name" value="Acyl-CoA N-acyltransferases (Nat)"/>
    <property type="match status" value="1"/>
</dbReference>
<gene>
    <name evidence="4" type="ORF">BU097_08380</name>
</gene>